<protein>
    <submittedName>
        <fullName evidence="2">Uncharacterized protein</fullName>
    </submittedName>
</protein>
<keyword evidence="1" id="KW-0732">Signal</keyword>
<feature type="signal peptide" evidence="1">
    <location>
        <begin position="1"/>
        <end position="22"/>
    </location>
</feature>
<keyword evidence="3" id="KW-1185">Reference proteome</keyword>
<evidence type="ECO:0000313" key="2">
    <source>
        <dbReference type="EMBL" id="MEF3367811.1"/>
    </source>
</evidence>
<gene>
    <name evidence="2" type="ORF">V3H18_14850</name>
</gene>
<dbReference type="RefSeq" id="WP_332082851.1">
    <property type="nucleotide sequence ID" value="NZ_JAZHYN010000060.1"/>
</dbReference>
<organism evidence="2 3">
    <name type="scientific">Methylocystis borbori</name>
    <dbReference type="NCBI Taxonomy" id="3118750"/>
    <lineage>
        <taxon>Bacteria</taxon>
        <taxon>Pseudomonadati</taxon>
        <taxon>Pseudomonadota</taxon>
        <taxon>Alphaproteobacteria</taxon>
        <taxon>Hyphomicrobiales</taxon>
        <taxon>Methylocystaceae</taxon>
        <taxon>Methylocystis</taxon>
    </lineage>
</organism>
<feature type="chain" id="PRO_5046748344" evidence="1">
    <location>
        <begin position="23"/>
        <end position="73"/>
    </location>
</feature>
<sequence length="73" mass="7702">MSKLIMIAACLAGVVLASAASARPVTTDDCLTRGLCAYVNTKGRVTCGKCPGQLKGVWFAERKQAISRRSTAK</sequence>
<comment type="caution">
    <text evidence="2">The sequence shown here is derived from an EMBL/GenBank/DDBJ whole genome shotgun (WGS) entry which is preliminary data.</text>
</comment>
<name>A0ABU7XMT1_9HYPH</name>
<dbReference type="Proteomes" id="UP001350748">
    <property type="component" value="Unassembled WGS sequence"/>
</dbReference>
<proteinExistence type="predicted"/>
<evidence type="ECO:0000313" key="3">
    <source>
        <dbReference type="Proteomes" id="UP001350748"/>
    </source>
</evidence>
<reference evidence="2 3" key="1">
    <citation type="submission" date="2024-02" db="EMBL/GenBank/DDBJ databases">
        <authorList>
            <person name="Grouzdev D."/>
        </authorList>
    </citation>
    <scope>NUCLEOTIDE SEQUENCE [LARGE SCALE GENOMIC DNA]</scope>
    <source>
        <strain evidence="2 3">9N</strain>
    </source>
</reference>
<accession>A0ABU7XMT1</accession>
<evidence type="ECO:0000256" key="1">
    <source>
        <dbReference type="SAM" id="SignalP"/>
    </source>
</evidence>
<dbReference type="EMBL" id="JAZHYN010000060">
    <property type="protein sequence ID" value="MEF3367811.1"/>
    <property type="molecule type" value="Genomic_DNA"/>
</dbReference>